<feature type="transmembrane region" description="Helical" evidence="10">
    <location>
        <begin position="320"/>
        <end position="339"/>
    </location>
</feature>
<keyword evidence="7 10" id="KW-0472">Membrane</keyword>
<dbReference type="RefSeq" id="WP_067070735.1">
    <property type="nucleotide sequence ID" value="NZ_JYIJ01000018.1"/>
</dbReference>
<feature type="transmembrane region" description="Helical" evidence="10">
    <location>
        <begin position="94"/>
        <end position="116"/>
    </location>
</feature>
<feature type="transmembrane region" description="Helical" evidence="10">
    <location>
        <begin position="346"/>
        <end position="365"/>
    </location>
</feature>
<feature type="transmembrane region" description="Helical" evidence="10">
    <location>
        <begin position="128"/>
        <end position="153"/>
    </location>
</feature>
<evidence type="ECO:0000256" key="3">
    <source>
        <dbReference type="ARBA" id="ARBA00022475"/>
    </source>
</evidence>
<comment type="caution">
    <text evidence="11">The sequence shown here is derived from an EMBL/GenBank/DDBJ whole genome shotgun (WGS) entry which is preliminary data.</text>
</comment>
<feature type="transmembrane region" description="Helical" evidence="10">
    <location>
        <begin position="160"/>
        <end position="179"/>
    </location>
</feature>
<evidence type="ECO:0000256" key="4">
    <source>
        <dbReference type="ARBA" id="ARBA00022519"/>
    </source>
</evidence>
<dbReference type="AlphaFoldDB" id="A0A132MS17"/>
<protein>
    <submittedName>
        <fullName evidence="11">Membrane protein</fullName>
    </submittedName>
</protein>
<feature type="region of interest" description="Disordered" evidence="9">
    <location>
        <begin position="1"/>
        <end position="22"/>
    </location>
</feature>
<feature type="transmembrane region" description="Helical" evidence="10">
    <location>
        <begin position="27"/>
        <end position="47"/>
    </location>
</feature>
<gene>
    <name evidence="11" type="ORF">TH66_14985</name>
</gene>
<evidence type="ECO:0000256" key="9">
    <source>
        <dbReference type="SAM" id="MobiDB-lite"/>
    </source>
</evidence>
<evidence type="ECO:0000313" key="12">
    <source>
        <dbReference type="Proteomes" id="UP000070659"/>
    </source>
</evidence>
<keyword evidence="4" id="KW-0997">Cell inner membrane</keyword>
<evidence type="ECO:0000256" key="5">
    <source>
        <dbReference type="ARBA" id="ARBA00022692"/>
    </source>
</evidence>
<dbReference type="PATRIC" id="fig|1469144.8.peg.2007"/>
<accession>A0A132MS17</accession>
<keyword evidence="3" id="KW-1003">Cell membrane</keyword>
<evidence type="ECO:0000256" key="10">
    <source>
        <dbReference type="SAM" id="Phobius"/>
    </source>
</evidence>
<dbReference type="InterPro" id="IPR007272">
    <property type="entry name" value="Sulf_transp_TsuA/YedE"/>
</dbReference>
<feature type="transmembrane region" description="Helical" evidence="10">
    <location>
        <begin position="371"/>
        <end position="400"/>
    </location>
</feature>
<evidence type="ECO:0000256" key="2">
    <source>
        <dbReference type="ARBA" id="ARBA00022448"/>
    </source>
</evidence>
<dbReference type="EMBL" id="JYIJ01000018">
    <property type="protein sequence ID" value="KWX00192.1"/>
    <property type="molecule type" value="Genomic_DNA"/>
</dbReference>
<keyword evidence="2" id="KW-0813">Transport</keyword>
<keyword evidence="6 10" id="KW-1133">Transmembrane helix</keyword>
<organism evidence="11 12">
    <name type="scientific">Carbonactinospora thermoautotrophica</name>
    <dbReference type="NCBI Taxonomy" id="1469144"/>
    <lineage>
        <taxon>Bacteria</taxon>
        <taxon>Bacillati</taxon>
        <taxon>Actinomycetota</taxon>
        <taxon>Actinomycetes</taxon>
        <taxon>Kitasatosporales</taxon>
        <taxon>Carbonactinosporaceae</taxon>
        <taxon>Carbonactinospora</taxon>
    </lineage>
</organism>
<dbReference type="PANTHER" id="PTHR30574">
    <property type="entry name" value="INNER MEMBRANE PROTEIN YEDE"/>
    <property type="match status" value="1"/>
</dbReference>
<dbReference type="GO" id="GO:0005886">
    <property type="term" value="C:plasma membrane"/>
    <property type="evidence" value="ECO:0007669"/>
    <property type="project" value="UniProtKB-SubCell"/>
</dbReference>
<feature type="transmembrane region" description="Helical" evidence="10">
    <location>
        <begin position="53"/>
        <end position="73"/>
    </location>
</feature>
<reference evidence="11 12" key="1">
    <citation type="submission" date="2015-02" db="EMBL/GenBank/DDBJ databases">
        <title>Physiological reanalysis, assessment of diazotrophy, and genome sequences of multiple isolates of Streptomyces thermoautotrophicus.</title>
        <authorList>
            <person name="MacKellar D.C."/>
            <person name="Lieber L."/>
            <person name="Norman J."/>
            <person name="Bolger A."/>
            <person name="Tobin C."/>
            <person name="Murray J.W."/>
            <person name="Prell J."/>
        </authorList>
    </citation>
    <scope>NUCLEOTIDE SEQUENCE [LARGE SCALE GENOMIC DNA]</scope>
    <source>
        <strain evidence="11 12">UBT1</strain>
    </source>
</reference>
<dbReference type="PANTHER" id="PTHR30574:SF1">
    <property type="entry name" value="SULPHUR TRANSPORT DOMAIN-CONTAINING PROTEIN"/>
    <property type="match status" value="1"/>
</dbReference>
<keyword evidence="5 10" id="KW-0812">Transmembrane</keyword>
<evidence type="ECO:0000313" key="11">
    <source>
        <dbReference type="EMBL" id="KWX00192.1"/>
    </source>
</evidence>
<comment type="subcellular location">
    <subcellularLocation>
        <location evidence="1">Cell inner membrane</location>
        <topology evidence="1">Multi-pass membrane protein</topology>
    </subcellularLocation>
</comment>
<evidence type="ECO:0000256" key="8">
    <source>
        <dbReference type="ARBA" id="ARBA00035655"/>
    </source>
</evidence>
<dbReference type="Pfam" id="PF04143">
    <property type="entry name" value="Sulf_transp"/>
    <property type="match status" value="1"/>
</dbReference>
<evidence type="ECO:0000256" key="6">
    <source>
        <dbReference type="ARBA" id="ARBA00022989"/>
    </source>
</evidence>
<dbReference type="Proteomes" id="UP000070659">
    <property type="component" value="Unassembled WGS sequence"/>
</dbReference>
<feature type="transmembrane region" description="Helical" evidence="10">
    <location>
        <begin position="199"/>
        <end position="221"/>
    </location>
</feature>
<proteinExistence type="inferred from homology"/>
<name>A0A132MS17_9ACTN</name>
<comment type="similarity">
    <text evidence="8">Belongs to the TsuA/YedE (TC 9.B.102) family.</text>
</comment>
<evidence type="ECO:0000256" key="7">
    <source>
        <dbReference type="ARBA" id="ARBA00023136"/>
    </source>
</evidence>
<evidence type="ECO:0000256" key="1">
    <source>
        <dbReference type="ARBA" id="ARBA00004429"/>
    </source>
</evidence>
<feature type="transmembrane region" description="Helical" evidence="10">
    <location>
        <begin position="246"/>
        <end position="265"/>
    </location>
</feature>
<sequence length="416" mass="42839">MSVTENVPRTPPASDRSTAPQAPPARVGVAVIGLLLAAALGLAVHAVGGPRMAVLYGIGLAFGVVLFHSRFGFTSAWRQLVAVGQGAALRAHMVMLGVACLLFAPLLATGTSLAGAPQPTVAPIGVSLLVGAFVFGVGMQLGGACASGTLFAVGSGQTSILITLAGFIAGSVLGAWHFTFWTHDVPTGPAVSLAQTLGYAGALAVSLLVMALVYALTLLIARRRRPPEIEQPPRARGLARVIRGSWPLWVGAVALAVLNALTLFVSGKPWGITSAFVLWGSKLLAAVGVDVSRWAYWSTPDRAAALHASVLADRTSVMDFGIVLGALVASAASGTFVLHRRVPWKLALGALLGGILMGYGARLAYGCNIGAYFSGIASFSLHGWIWGLLAIAGTYVGLALRPFFGLTNPKPTDSVC</sequence>